<proteinExistence type="predicted"/>
<protein>
    <submittedName>
        <fullName evidence="2">Uncharacterized protein</fullName>
    </submittedName>
</protein>
<dbReference type="EMBL" id="GBRH01193640">
    <property type="protein sequence ID" value="JAE04256.1"/>
    <property type="molecule type" value="Transcribed_RNA"/>
</dbReference>
<evidence type="ECO:0000313" key="2">
    <source>
        <dbReference type="EMBL" id="JAE04256.1"/>
    </source>
</evidence>
<evidence type="ECO:0000256" key="1">
    <source>
        <dbReference type="SAM" id="MobiDB-lite"/>
    </source>
</evidence>
<reference evidence="2" key="1">
    <citation type="submission" date="2014-09" db="EMBL/GenBank/DDBJ databases">
        <authorList>
            <person name="Magalhaes I.L.F."/>
            <person name="Oliveira U."/>
            <person name="Santos F.R."/>
            <person name="Vidigal T.H.D.A."/>
            <person name="Brescovit A.D."/>
            <person name="Santos A.J."/>
        </authorList>
    </citation>
    <scope>NUCLEOTIDE SEQUENCE</scope>
    <source>
        <tissue evidence="2">Shoot tissue taken approximately 20 cm above the soil surface</tissue>
    </source>
</reference>
<reference evidence="2" key="2">
    <citation type="journal article" date="2015" name="Data Brief">
        <title>Shoot transcriptome of the giant reed, Arundo donax.</title>
        <authorList>
            <person name="Barrero R.A."/>
            <person name="Guerrero F.D."/>
            <person name="Moolhuijzen P."/>
            <person name="Goolsby J.A."/>
            <person name="Tidwell J."/>
            <person name="Bellgard S.E."/>
            <person name="Bellgard M.I."/>
        </authorList>
    </citation>
    <scope>NUCLEOTIDE SEQUENCE</scope>
    <source>
        <tissue evidence="2">Shoot tissue taken approximately 20 cm above the soil surface</tissue>
    </source>
</reference>
<name>A0A0A9F294_ARUDO</name>
<dbReference type="AlphaFoldDB" id="A0A0A9F294"/>
<organism evidence="2">
    <name type="scientific">Arundo donax</name>
    <name type="common">Giant reed</name>
    <name type="synonym">Donax arundinaceus</name>
    <dbReference type="NCBI Taxonomy" id="35708"/>
    <lineage>
        <taxon>Eukaryota</taxon>
        <taxon>Viridiplantae</taxon>
        <taxon>Streptophyta</taxon>
        <taxon>Embryophyta</taxon>
        <taxon>Tracheophyta</taxon>
        <taxon>Spermatophyta</taxon>
        <taxon>Magnoliopsida</taxon>
        <taxon>Liliopsida</taxon>
        <taxon>Poales</taxon>
        <taxon>Poaceae</taxon>
        <taxon>PACMAD clade</taxon>
        <taxon>Arundinoideae</taxon>
        <taxon>Arundineae</taxon>
        <taxon>Arundo</taxon>
    </lineage>
</organism>
<sequence length="43" mass="4693">MYEFSIGTNGLIKFLRDLLLLRAPQPLPGPEPRPGLLGEISTA</sequence>
<accession>A0A0A9F294</accession>
<feature type="region of interest" description="Disordered" evidence="1">
    <location>
        <begin position="24"/>
        <end position="43"/>
    </location>
</feature>
<feature type="compositionally biased region" description="Low complexity" evidence="1">
    <location>
        <begin position="34"/>
        <end position="43"/>
    </location>
</feature>